<evidence type="ECO:0000256" key="3">
    <source>
        <dbReference type="ARBA" id="ARBA00022741"/>
    </source>
</evidence>
<evidence type="ECO:0000256" key="4">
    <source>
        <dbReference type="ARBA" id="ARBA00022840"/>
    </source>
</evidence>
<dbReference type="GO" id="GO:0007018">
    <property type="term" value="P:microtubule-based movement"/>
    <property type="evidence" value="ECO:0007669"/>
    <property type="project" value="InterPro"/>
</dbReference>
<comment type="caution">
    <text evidence="10">The sequence shown here is derived from an EMBL/GenBank/DDBJ whole genome shotgun (WGS) entry which is preliminary data.</text>
</comment>
<dbReference type="OrthoDB" id="3176171at2759"/>
<keyword evidence="11" id="KW-1185">Reference proteome</keyword>
<dbReference type="InterPro" id="IPR001752">
    <property type="entry name" value="Kinesin_motor_dom"/>
</dbReference>
<dbReference type="GO" id="GO:0003777">
    <property type="term" value="F:microtubule motor activity"/>
    <property type="evidence" value="ECO:0007669"/>
    <property type="project" value="InterPro"/>
</dbReference>
<accession>A0A9K3D4Y0</accession>
<feature type="non-terminal residue" evidence="10">
    <location>
        <position position="495"/>
    </location>
</feature>
<keyword evidence="3 7" id="KW-0547">Nucleotide-binding</keyword>
<dbReference type="InterPro" id="IPR036961">
    <property type="entry name" value="Kinesin_motor_dom_sf"/>
</dbReference>
<dbReference type="InterPro" id="IPR056524">
    <property type="entry name" value="KIF6/9_C"/>
</dbReference>
<dbReference type="SUPFAM" id="SSF52540">
    <property type="entry name" value="P-loop containing nucleoside triphosphate hydrolases"/>
    <property type="match status" value="1"/>
</dbReference>
<keyword evidence="2 7" id="KW-0493">Microtubule</keyword>
<dbReference type="PRINTS" id="PR00380">
    <property type="entry name" value="KINESINHEAVY"/>
</dbReference>
<keyword evidence="5" id="KW-0175">Coiled coil</keyword>
<dbReference type="AlphaFoldDB" id="A0A9K3D4Y0"/>
<reference evidence="10 11" key="1">
    <citation type="journal article" date="2018" name="PLoS ONE">
        <title>The draft genome of Kipferlia bialata reveals reductive genome evolution in fornicate parasites.</title>
        <authorList>
            <person name="Tanifuji G."/>
            <person name="Takabayashi S."/>
            <person name="Kume K."/>
            <person name="Takagi M."/>
            <person name="Nakayama T."/>
            <person name="Kamikawa R."/>
            <person name="Inagaki Y."/>
            <person name="Hashimoto T."/>
        </authorList>
    </citation>
    <scope>NUCLEOTIDE SEQUENCE [LARGE SCALE GENOMIC DNA]</scope>
    <source>
        <strain evidence="10">NY0173</strain>
    </source>
</reference>
<keyword evidence="7" id="KW-0505">Motor protein</keyword>
<dbReference type="PANTHER" id="PTHR47968:SF62">
    <property type="entry name" value="KINESIN FAMILY MEMBER 5A"/>
    <property type="match status" value="1"/>
</dbReference>
<feature type="region of interest" description="Disordered" evidence="8">
    <location>
        <begin position="297"/>
        <end position="335"/>
    </location>
</feature>
<dbReference type="EMBL" id="BDIP01004085">
    <property type="protein sequence ID" value="GIQ88460.1"/>
    <property type="molecule type" value="Genomic_DNA"/>
</dbReference>
<evidence type="ECO:0000256" key="5">
    <source>
        <dbReference type="ARBA" id="ARBA00023054"/>
    </source>
</evidence>
<dbReference type="InterPro" id="IPR027640">
    <property type="entry name" value="Kinesin-like_fam"/>
</dbReference>
<evidence type="ECO:0000256" key="1">
    <source>
        <dbReference type="ARBA" id="ARBA00022553"/>
    </source>
</evidence>
<proteinExistence type="inferred from homology"/>
<comment type="caution">
    <text evidence="6">Lacks conserved residue(s) required for the propagation of feature annotation.</text>
</comment>
<dbReference type="InterPro" id="IPR027417">
    <property type="entry name" value="P-loop_NTPase"/>
</dbReference>
<name>A0A9K3D4Y0_9EUKA</name>
<dbReference type="SMART" id="SM00129">
    <property type="entry name" value="KISc"/>
    <property type="match status" value="1"/>
</dbReference>
<evidence type="ECO:0000259" key="9">
    <source>
        <dbReference type="PROSITE" id="PS50067"/>
    </source>
</evidence>
<dbReference type="GO" id="GO:0005874">
    <property type="term" value="C:microtubule"/>
    <property type="evidence" value="ECO:0007669"/>
    <property type="project" value="UniProtKB-KW"/>
</dbReference>
<evidence type="ECO:0000256" key="7">
    <source>
        <dbReference type="RuleBase" id="RU000394"/>
    </source>
</evidence>
<dbReference type="PROSITE" id="PS50067">
    <property type="entry name" value="KINESIN_MOTOR_2"/>
    <property type="match status" value="1"/>
</dbReference>
<keyword evidence="4 7" id="KW-0067">ATP-binding</keyword>
<evidence type="ECO:0000313" key="11">
    <source>
        <dbReference type="Proteomes" id="UP000265618"/>
    </source>
</evidence>
<keyword evidence="1" id="KW-0597">Phosphoprotein</keyword>
<dbReference type="Pfam" id="PF23735">
    <property type="entry name" value="KIF9"/>
    <property type="match status" value="1"/>
</dbReference>
<feature type="compositionally biased region" description="Polar residues" evidence="8">
    <location>
        <begin position="297"/>
        <end position="306"/>
    </location>
</feature>
<dbReference type="Proteomes" id="UP000265618">
    <property type="component" value="Unassembled WGS sequence"/>
</dbReference>
<evidence type="ECO:0000313" key="10">
    <source>
        <dbReference type="EMBL" id="GIQ88460.1"/>
    </source>
</evidence>
<dbReference type="Pfam" id="PF00225">
    <property type="entry name" value="Kinesin"/>
    <property type="match status" value="1"/>
</dbReference>
<dbReference type="GO" id="GO:0005524">
    <property type="term" value="F:ATP binding"/>
    <property type="evidence" value="ECO:0007669"/>
    <property type="project" value="UniProtKB-KW"/>
</dbReference>
<feature type="domain" description="Kinesin motor" evidence="9">
    <location>
        <begin position="1"/>
        <end position="151"/>
    </location>
</feature>
<evidence type="ECO:0000256" key="6">
    <source>
        <dbReference type="PROSITE-ProRule" id="PRU00283"/>
    </source>
</evidence>
<evidence type="ECO:0000256" key="8">
    <source>
        <dbReference type="SAM" id="MobiDB-lite"/>
    </source>
</evidence>
<protein>
    <recommendedName>
        <fullName evidence="7">Kinesin-like protein</fullName>
    </recommendedName>
</protein>
<dbReference type="PROSITE" id="PS00411">
    <property type="entry name" value="KINESIN_MOTOR_1"/>
    <property type="match status" value="1"/>
</dbReference>
<dbReference type="Gene3D" id="3.40.850.10">
    <property type="entry name" value="Kinesin motor domain"/>
    <property type="match status" value="1"/>
</dbReference>
<dbReference type="InterPro" id="IPR019821">
    <property type="entry name" value="Kinesin_motor_CS"/>
</dbReference>
<organism evidence="10 11">
    <name type="scientific">Kipferlia bialata</name>
    <dbReference type="NCBI Taxonomy" id="797122"/>
    <lineage>
        <taxon>Eukaryota</taxon>
        <taxon>Metamonada</taxon>
        <taxon>Carpediemonas-like organisms</taxon>
        <taxon>Kipferlia</taxon>
    </lineage>
</organism>
<dbReference type="GO" id="GO:0008017">
    <property type="term" value="F:microtubule binding"/>
    <property type="evidence" value="ECO:0007669"/>
    <property type="project" value="InterPro"/>
</dbReference>
<sequence length="495" mass="54058">DAVEHLFSGETARVVAEHRLNRTSSRSHCIFTLHLEQRSRVAEESHITRSKLHLVDLAGSERVGKTGSDGQVLKEANYINRSLSFLEQCVIALSDPQRGHIPYRSSKLTTFLRDSLGGNSRTVMVANIIPVPEYIVETVSTLRFAKRVMCIENEFHVNREVDPVLRLKELEKEIVALKKDIQFMQGNNGADALDTDTVHSLVNAYISEGGDDTDATLDISAYRNILDAFSYMRRLVRQGGGVATKGGDLAGATPDVTESMAGIPSGTGAEEGAGDILEGTGAFVAGLAPEYMQPSDTLPGTPSVQRKGSMLGGGTPSMRGHGTMRPAPNGTDLSRLSDDEVYALYREGPGVEYDNAVTENKAASKQCKAKVRSLATSVNDTKRRIDECLRLVGDGEAEREGGMDQGQIEALEELSGLRDTYRGLYADLKQARTEQDVVKQSLSQARQQLLTSFEQWRSESMRVNGVLQDGLVASDSVEAYTFALKRTGKSLLKRR</sequence>
<comment type="similarity">
    <text evidence="6 7">Belongs to the TRAFAC class myosin-kinesin ATPase superfamily. Kinesin family.</text>
</comment>
<gene>
    <name evidence="10" type="ORF">KIPB_010710</name>
</gene>
<evidence type="ECO:0000256" key="2">
    <source>
        <dbReference type="ARBA" id="ARBA00022701"/>
    </source>
</evidence>
<dbReference type="PANTHER" id="PTHR47968">
    <property type="entry name" value="CENTROMERE PROTEIN E"/>
    <property type="match status" value="1"/>
</dbReference>